<dbReference type="EMBL" id="JBEFKJ010000020">
    <property type="protein sequence ID" value="KAL2040744.1"/>
    <property type="molecule type" value="Genomic_DNA"/>
</dbReference>
<dbReference type="PROSITE" id="PS50082">
    <property type="entry name" value="WD_REPEATS_2"/>
    <property type="match status" value="3"/>
</dbReference>
<dbReference type="Proteomes" id="UP001590950">
    <property type="component" value="Unassembled WGS sequence"/>
</dbReference>
<comment type="caution">
    <text evidence="7">The sequence shown here is derived from an EMBL/GenBank/DDBJ whole genome shotgun (WGS) entry which is preliminary data.</text>
</comment>
<accession>A0ABR4A7M6</accession>
<evidence type="ECO:0000256" key="5">
    <source>
        <dbReference type="ARBA" id="ARBA00038145"/>
    </source>
</evidence>
<evidence type="ECO:0000256" key="6">
    <source>
        <dbReference type="PROSITE-ProRule" id="PRU00221"/>
    </source>
</evidence>
<dbReference type="InterPro" id="IPR020472">
    <property type="entry name" value="WD40_PAC1"/>
</dbReference>
<keyword evidence="3 6" id="KW-0853">WD repeat</keyword>
<organism evidence="7 8">
    <name type="scientific">Stereocaulon virgatum</name>
    <dbReference type="NCBI Taxonomy" id="373712"/>
    <lineage>
        <taxon>Eukaryota</taxon>
        <taxon>Fungi</taxon>
        <taxon>Dikarya</taxon>
        <taxon>Ascomycota</taxon>
        <taxon>Pezizomycotina</taxon>
        <taxon>Lecanoromycetes</taxon>
        <taxon>OSLEUM clade</taxon>
        <taxon>Lecanoromycetidae</taxon>
        <taxon>Lecanorales</taxon>
        <taxon>Lecanorineae</taxon>
        <taxon>Stereocaulaceae</taxon>
        <taxon>Stereocaulon</taxon>
    </lineage>
</organism>
<proteinExistence type="inferred from homology"/>
<sequence length="309" mass="33122">MTFPNRLVTKLTGHTGPVHCVTYSSQGGQYILTGSSDRSINLYNPTKASPTVPKSGLIQTYSAHGYEVLDIAVTDDNARFASVGGDKQVFLWDVANGRTLRRWAGHFGRVNCVGFGGEGGSVVVSGSFDATVRLWDCKGQSMKPIQVLEDAKDSVSSLHVVGHEIVTGSVDGRMRIYDLRMGMVFVDVIGQPITSVTQTRDANAVLVSTLESTIRLMDKGNGQLLQSYRGHTNKDYRIRSTLGMADSVVISGSEDGKLLAWDLLEGKIIQEINGAHGGKVASAVAVNGVKKQWASAGADSTICVWGMPE</sequence>
<dbReference type="InterPro" id="IPR051980">
    <property type="entry name" value="WD_repeat_MORG1"/>
</dbReference>
<dbReference type="InterPro" id="IPR015943">
    <property type="entry name" value="WD40/YVTN_repeat-like_dom_sf"/>
</dbReference>
<keyword evidence="4" id="KW-0677">Repeat</keyword>
<dbReference type="InterPro" id="IPR036322">
    <property type="entry name" value="WD40_repeat_dom_sf"/>
</dbReference>
<feature type="repeat" description="WD" evidence="6">
    <location>
        <begin position="103"/>
        <end position="136"/>
    </location>
</feature>
<dbReference type="PROSITE" id="PS50294">
    <property type="entry name" value="WD_REPEATS_REGION"/>
    <property type="match status" value="3"/>
</dbReference>
<feature type="repeat" description="WD" evidence="6">
    <location>
        <begin position="61"/>
        <end position="102"/>
    </location>
</feature>
<keyword evidence="8" id="KW-1185">Reference proteome</keyword>
<evidence type="ECO:0000256" key="3">
    <source>
        <dbReference type="ARBA" id="ARBA00022574"/>
    </source>
</evidence>
<evidence type="ECO:0000256" key="2">
    <source>
        <dbReference type="ARBA" id="ARBA00022490"/>
    </source>
</evidence>
<dbReference type="SMART" id="SM00320">
    <property type="entry name" value="WD40"/>
    <property type="match status" value="6"/>
</dbReference>
<dbReference type="InterPro" id="IPR001680">
    <property type="entry name" value="WD40_rpt"/>
</dbReference>
<keyword evidence="2" id="KW-0963">Cytoplasm</keyword>
<dbReference type="Gene3D" id="2.130.10.10">
    <property type="entry name" value="YVTN repeat-like/Quinoprotein amine dehydrogenase"/>
    <property type="match status" value="1"/>
</dbReference>
<feature type="repeat" description="WD" evidence="6">
    <location>
        <begin position="11"/>
        <end position="44"/>
    </location>
</feature>
<dbReference type="SUPFAM" id="SSF50978">
    <property type="entry name" value="WD40 repeat-like"/>
    <property type="match status" value="1"/>
</dbReference>
<evidence type="ECO:0008006" key="9">
    <source>
        <dbReference type="Google" id="ProtNLM"/>
    </source>
</evidence>
<name>A0ABR4A7M6_9LECA</name>
<evidence type="ECO:0000313" key="7">
    <source>
        <dbReference type="EMBL" id="KAL2040744.1"/>
    </source>
</evidence>
<dbReference type="Pfam" id="PF00400">
    <property type="entry name" value="WD40"/>
    <property type="match status" value="4"/>
</dbReference>
<comment type="similarity">
    <text evidence="5">Belongs to the WD repeat MORG1 family.</text>
</comment>
<dbReference type="PANTHER" id="PTHR22842">
    <property type="entry name" value="WD40 REPEAT PROTEIN"/>
    <property type="match status" value="1"/>
</dbReference>
<evidence type="ECO:0000256" key="1">
    <source>
        <dbReference type="ARBA" id="ARBA00004496"/>
    </source>
</evidence>
<dbReference type="CDD" id="cd00200">
    <property type="entry name" value="WD40"/>
    <property type="match status" value="1"/>
</dbReference>
<comment type="subcellular location">
    <subcellularLocation>
        <location evidence="1">Cytoplasm</location>
    </subcellularLocation>
</comment>
<dbReference type="PRINTS" id="PR00320">
    <property type="entry name" value="GPROTEINBRPT"/>
</dbReference>
<dbReference type="PANTHER" id="PTHR22842:SF3">
    <property type="entry name" value="WD REPEAT DOMAIN-CONTAINING PROTEIN 83"/>
    <property type="match status" value="1"/>
</dbReference>
<evidence type="ECO:0000256" key="4">
    <source>
        <dbReference type="ARBA" id="ARBA00022737"/>
    </source>
</evidence>
<reference evidence="7 8" key="1">
    <citation type="submission" date="2024-09" db="EMBL/GenBank/DDBJ databases">
        <title>Rethinking Asexuality: The Enigmatic Case of Functional Sexual Genes in Lepraria (Stereocaulaceae).</title>
        <authorList>
            <person name="Doellman M."/>
            <person name="Sun Y."/>
            <person name="Barcenas-Pena A."/>
            <person name="Lumbsch H.T."/>
            <person name="Grewe F."/>
        </authorList>
    </citation>
    <scope>NUCLEOTIDE SEQUENCE [LARGE SCALE GENOMIC DNA]</scope>
    <source>
        <strain evidence="7 8">Mercado 3170</strain>
    </source>
</reference>
<protein>
    <recommendedName>
        <fullName evidence="9">WD40 repeat-like protein</fullName>
    </recommendedName>
</protein>
<gene>
    <name evidence="7" type="ORF">N7G274_006723</name>
</gene>
<evidence type="ECO:0000313" key="8">
    <source>
        <dbReference type="Proteomes" id="UP001590950"/>
    </source>
</evidence>